<comment type="caution">
    <text evidence="2">The sequence shown here is derived from an EMBL/GenBank/DDBJ whole genome shotgun (WGS) entry which is preliminary data.</text>
</comment>
<dbReference type="AlphaFoldDB" id="A0A9P1EIJ5"/>
<evidence type="ECO:0000256" key="1">
    <source>
        <dbReference type="SAM" id="MobiDB-lite"/>
    </source>
</evidence>
<dbReference type="EMBL" id="CAMAPE010000053">
    <property type="protein sequence ID" value="CAH9109717.1"/>
    <property type="molecule type" value="Genomic_DNA"/>
</dbReference>
<keyword evidence="3" id="KW-1185">Reference proteome</keyword>
<organism evidence="2 3">
    <name type="scientific">Cuscuta europaea</name>
    <name type="common">European dodder</name>
    <dbReference type="NCBI Taxonomy" id="41803"/>
    <lineage>
        <taxon>Eukaryota</taxon>
        <taxon>Viridiplantae</taxon>
        <taxon>Streptophyta</taxon>
        <taxon>Embryophyta</taxon>
        <taxon>Tracheophyta</taxon>
        <taxon>Spermatophyta</taxon>
        <taxon>Magnoliopsida</taxon>
        <taxon>eudicotyledons</taxon>
        <taxon>Gunneridae</taxon>
        <taxon>Pentapetalae</taxon>
        <taxon>asterids</taxon>
        <taxon>lamiids</taxon>
        <taxon>Solanales</taxon>
        <taxon>Convolvulaceae</taxon>
        <taxon>Cuscuteae</taxon>
        <taxon>Cuscuta</taxon>
        <taxon>Cuscuta subgen. Cuscuta</taxon>
    </lineage>
</organism>
<evidence type="ECO:0000313" key="2">
    <source>
        <dbReference type="EMBL" id="CAH9109717.1"/>
    </source>
</evidence>
<name>A0A9P1EIJ5_CUSEU</name>
<reference evidence="2" key="1">
    <citation type="submission" date="2022-07" db="EMBL/GenBank/DDBJ databases">
        <authorList>
            <person name="Macas J."/>
            <person name="Novak P."/>
            <person name="Neumann P."/>
        </authorList>
    </citation>
    <scope>NUCLEOTIDE SEQUENCE</scope>
</reference>
<sequence length="170" mass="18139">MSVDAAPLLLMTSSSGLPMAAMSQTAAHLHPLCLKTARRRLSAVPLVLSRKPAEGRRRSRPAVRVKSAAASLGPSVTENLPPHDTPVRIVALVGDGSVNPLNSAPWHDVMLHTELGRGDGRSTTTEESLHSHRALRTTQRSSREKSRGDVEGRPPGPIVESWRPGGYAGP</sequence>
<feature type="region of interest" description="Disordered" evidence="1">
    <location>
        <begin position="52"/>
        <end position="81"/>
    </location>
</feature>
<gene>
    <name evidence="2" type="ORF">CEURO_LOCUS18548</name>
</gene>
<protein>
    <submittedName>
        <fullName evidence="2">Uncharacterized protein</fullName>
    </submittedName>
</protein>
<feature type="compositionally biased region" description="Basic and acidic residues" evidence="1">
    <location>
        <begin position="141"/>
        <end position="152"/>
    </location>
</feature>
<feature type="region of interest" description="Disordered" evidence="1">
    <location>
        <begin position="115"/>
        <end position="170"/>
    </location>
</feature>
<accession>A0A9P1EIJ5</accession>
<evidence type="ECO:0000313" key="3">
    <source>
        <dbReference type="Proteomes" id="UP001152484"/>
    </source>
</evidence>
<dbReference type="Proteomes" id="UP001152484">
    <property type="component" value="Unassembled WGS sequence"/>
</dbReference>
<proteinExistence type="predicted"/>